<protein>
    <submittedName>
        <fullName evidence="1">Putative multiheme cytochrome c DsrJ</fullName>
    </submittedName>
</protein>
<sequence>MKKLLTEWLKPAAWGTLILMCAMSMGHAAENTQNTSDVPQPNVTAIKGGKCVENTEFMRKNHMKLLMHHRITAVHKGDNQLADKYSIINCVNCHANPKDNSVVGPGDFCQSCHAYAAVKITCFECHSSKPSGTPSPFHATTSMVGATGKDPHATMVHYLAYHEHPQNLNSGLSAKDLAGVTQ</sequence>
<dbReference type="SUPFAM" id="SSF48695">
    <property type="entry name" value="Multiheme cytochromes"/>
    <property type="match status" value="1"/>
</dbReference>
<evidence type="ECO:0000313" key="1">
    <source>
        <dbReference type="EMBL" id="CBI10308.1"/>
    </source>
</evidence>
<accession>E6QST6</accession>
<comment type="caution">
    <text evidence="1">The sequence shown here is derived from an EMBL/GenBank/DDBJ whole genome shotgun (WGS) entry which is preliminary data.</text>
</comment>
<dbReference type="AlphaFoldDB" id="E6QST6"/>
<dbReference type="InterPro" id="IPR036280">
    <property type="entry name" value="Multihaem_cyt_sf"/>
</dbReference>
<dbReference type="EMBL" id="CABR01000082">
    <property type="protein sequence ID" value="CBI10308.1"/>
    <property type="molecule type" value="Genomic_DNA"/>
</dbReference>
<organism evidence="1">
    <name type="scientific">mine drainage metagenome</name>
    <dbReference type="NCBI Taxonomy" id="410659"/>
    <lineage>
        <taxon>unclassified sequences</taxon>
        <taxon>metagenomes</taxon>
        <taxon>ecological metagenomes</taxon>
    </lineage>
</organism>
<proteinExistence type="predicted"/>
<name>E6QST6_9ZZZZ</name>
<reference evidence="1" key="1">
    <citation type="submission" date="2009-10" db="EMBL/GenBank/DDBJ databases">
        <title>Diversity of trophic interactions inside an arsenic-rich microbial ecosystem.</title>
        <authorList>
            <person name="Bertin P.N."/>
            <person name="Heinrich-Salmeron A."/>
            <person name="Pelletier E."/>
            <person name="Goulhen-Chollet F."/>
            <person name="Arsene-Ploetze F."/>
            <person name="Gallien S."/>
            <person name="Calteau A."/>
            <person name="Vallenet D."/>
            <person name="Casiot C."/>
            <person name="Chane-Woon-Ming B."/>
            <person name="Giloteaux L."/>
            <person name="Barakat M."/>
            <person name="Bonnefoy V."/>
            <person name="Bruneel O."/>
            <person name="Chandler M."/>
            <person name="Cleiss J."/>
            <person name="Duran R."/>
            <person name="Elbaz-Poulichet F."/>
            <person name="Fonknechten N."/>
            <person name="Lauga B."/>
            <person name="Mornico D."/>
            <person name="Ortet P."/>
            <person name="Schaeffer C."/>
            <person name="Siguier P."/>
            <person name="Alexander Thil Smith A."/>
            <person name="Van Dorsselaer A."/>
            <person name="Weissenbach J."/>
            <person name="Medigue C."/>
            <person name="Le Paslier D."/>
        </authorList>
    </citation>
    <scope>NUCLEOTIDE SEQUENCE</scope>
</reference>
<gene>
    <name evidence="1" type="ORF">CARN7_1085</name>
</gene>